<dbReference type="Pfam" id="PF07075">
    <property type="entry name" value="NamZ_N"/>
    <property type="match status" value="1"/>
</dbReference>
<gene>
    <name evidence="3" type="ORF">METZ01_LOCUS97204</name>
</gene>
<dbReference type="PANTHER" id="PTHR42915">
    <property type="entry name" value="HYPOTHETICAL 460 KDA PROTEIN IN FEUA-SIGW INTERGENIC REGION [PRECURSOR]"/>
    <property type="match status" value="1"/>
</dbReference>
<evidence type="ECO:0000259" key="1">
    <source>
        <dbReference type="Pfam" id="PF07075"/>
    </source>
</evidence>
<feature type="domain" description="Peptidoglycan beta-N-acetylmuramidase NamZ N-terminal" evidence="1">
    <location>
        <begin position="49"/>
        <end position="252"/>
    </location>
</feature>
<proteinExistence type="predicted"/>
<dbReference type="PANTHER" id="PTHR42915:SF1">
    <property type="entry name" value="PEPTIDOGLYCAN BETA-N-ACETYLMURAMIDASE NAMZ"/>
    <property type="match status" value="1"/>
</dbReference>
<protein>
    <recommendedName>
        <fullName evidence="4">DUF1343 domain-containing protein</fullName>
    </recommendedName>
</protein>
<feature type="domain" description="Peptidoglycan beta-N-acetylmuramidase NamZ C-terminal" evidence="2">
    <location>
        <begin position="257"/>
        <end position="414"/>
    </location>
</feature>
<dbReference type="Gene3D" id="3.40.50.12170">
    <property type="entry name" value="Uncharacterised protein PF07075, DUF1343"/>
    <property type="match status" value="1"/>
</dbReference>
<dbReference type="AlphaFoldDB" id="A0A381VVP1"/>
<dbReference type="InterPro" id="IPR008302">
    <property type="entry name" value="NamZ"/>
</dbReference>
<organism evidence="3">
    <name type="scientific">marine metagenome</name>
    <dbReference type="NCBI Taxonomy" id="408172"/>
    <lineage>
        <taxon>unclassified sequences</taxon>
        <taxon>metagenomes</taxon>
        <taxon>ecological metagenomes</taxon>
    </lineage>
</organism>
<dbReference type="InterPro" id="IPR048503">
    <property type="entry name" value="NamZ_C"/>
</dbReference>
<dbReference type="EMBL" id="UINC01009922">
    <property type="protein sequence ID" value="SVA44350.1"/>
    <property type="molecule type" value="Genomic_DNA"/>
</dbReference>
<dbReference type="Pfam" id="PF20732">
    <property type="entry name" value="NamZ_C"/>
    <property type="match status" value="1"/>
</dbReference>
<evidence type="ECO:0000259" key="2">
    <source>
        <dbReference type="Pfam" id="PF20732"/>
    </source>
</evidence>
<evidence type="ECO:0000313" key="3">
    <source>
        <dbReference type="EMBL" id="SVA44350.1"/>
    </source>
</evidence>
<dbReference type="GO" id="GO:0033922">
    <property type="term" value="F:peptidoglycan beta-N-acetylmuramidase activity"/>
    <property type="evidence" value="ECO:0007669"/>
    <property type="project" value="InterPro"/>
</dbReference>
<sequence length="415" mass="46998">MIRIFLIILTLFLSMGFTNAGDTKKINLFRTGLDNLLDHNLDKIRGKEIALVTNQSGVDKKGIPNYQRLMAIDEVHLKRIFSPEHGLFGEAAAGEKVNYSESLNDLPEVISLYGKIKKPSFKMLQGISCIIYDIQDVGARFYTYITTLGLVMEAAGENGIPVLVLDRPNPLGGEKIEGPILDLNYKSFVGYYPIPIRYGMTIGELAKMIVGEHWIKTIPELDVIEMTGWDRSMYFDDTNLPWINPSPNIPDLETAIIYPGMCMVEGTNISEGRGTNHPFKFIGAPWMVEEVCMDLQGMKKLKGVKFKKLKFRPSPIKGVTNIPKYNGESCTGFEVRVNNRDEYNSVLVGIQALYTARNLVPWRIQLKQGHLNRLWGNEELTQVLNDKLALKELLTTLDKDKATFLQKRQPYLIYK</sequence>
<dbReference type="PIRSF" id="PIRSF016719">
    <property type="entry name" value="UCP016719"/>
    <property type="match status" value="1"/>
</dbReference>
<reference evidence="3" key="1">
    <citation type="submission" date="2018-05" db="EMBL/GenBank/DDBJ databases">
        <authorList>
            <person name="Lanie J.A."/>
            <person name="Ng W.-L."/>
            <person name="Kazmierczak K.M."/>
            <person name="Andrzejewski T.M."/>
            <person name="Davidsen T.M."/>
            <person name="Wayne K.J."/>
            <person name="Tettelin H."/>
            <person name="Glass J.I."/>
            <person name="Rusch D."/>
            <person name="Podicherti R."/>
            <person name="Tsui H.-C.T."/>
            <person name="Winkler M.E."/>
        </authorList>
    </citation>
    <scope>NUCLEOTIDE SEQUENCE</scope>
</reference>
<name>A0A381VVP1_9ZZZZ</name>
<accession>A0A381VVP1</accession>
<evidence type="ECO:0008006" key="4">
    <source>
        <dbReference type="Google" id="ProtNLM"/>
    </source>
</evidence>
<dbReference type="Gene3D" id="3.90.1150.140">
    <property type="match status" value="1"/>
</dbReference>
<dbReference type="InterPro" id="IPR048502">
    <property type="entry name" value="NamZ_N"/>
</dbReference>